<dbReference type="AlphaFoldDB" id="A0A2H3DA11"/>
<dbReference type="EMBL" id="KZ293693">
    <property type="protein sequence ID" value="PBK85103.1"/>
    <property type="molecule type" value="Genomic_DNA"/>
</dbReference>
<feature type="region of interest" description="Disordered" evidence="3">
    <location>
        <begin position="184"/>
        <end position="239"/>
    </location>
</feature>
<keyword evidence="2" id="KW-0863">Zinc-finger</keyword>
<feature type="compositionally biased region" description="Basic and acidic residues" evidence="3">
    <location>
        <begin position="230"/>
        <end position="239"/>
    </location>
</feature>
<evidence type="ECO:0000256" key="1">
    <source>
        <dbReference type="ARBA" id="ARBA00022664"/>
    </source>
</evidence>
<dbReference type="Gene3D" id="4.10.60.10">
    <property type="entry name" value="Zinc finger, CCHC-type"/>
    <property type="match status" value="1"/>
</dbReference>
<dbReference type="SUPFAM" id="SSF57756">
    <property type="entry name" value="Retrovirus zinc finger-like domains"/>
    <property type="match status" value="1"/>
</dbReference>
<accession>A0A2H3DA11</accession>
<keyword evidence="1" id="KW-0507">mRNA processing</keyword>
<protein>
    <recommendedName>
        <fullName evidence="4">CCHC-type domain-containing protein</fullName>
    </recommendedName>
</protein>
<dbReference type="InterPro" id="IPR001878">
    <property type="entry name" value="Znf_CCHC"/>
</dbReference>
<dbReference type="GO" id="GO:0003676">
    <property type="term" value="F:nucleic acid binding"/>
    <property type="evidence" value="ECO:0007669"/>
    <property type="project" value="InterPro"/>
</dbReference>
<dbReference type="STRING" id="47427.A0A2H3DA11"/>
<dbReference type="Proteomes" id="UP000217790">
    <property type="component" value="Unassembled WGS sequence"/>
</dbReference>
<dbReference type="OMA" id="SEWKACI"/>
<name>A0A2H3DA11_ARMGA</name>
<keyword evidence="6" id="KW-1185">Reference proteome</keyword>
<dbReference type="SMART" id="SM00343">
    <property type="entry name" value="ZnF_C2HC"/>
    <property type="match status" value="1"/>
</dbReference>
<feature type="compositionally biased region" description="Polar residues" evidence="3">
    <location>
        <begin position="41"/>
        <end position="71"/>
    </location>
</feature>
<dbReference type="GO" id="GO:0006397">
    <property type="term" value="P:mRNA processing"/>
    <property type="evidence" value="ECO:0007669"/>
    <property type="project" value="UniProtKB-KW"/>
</dbReference>
<dbReference type="Pfam" id="PF00098">
    <property type="entry name" value="zf-CCHC"/>
    <property type="match status" value="1"/>
</dbReference>
<proteinExistence type="predicted"/>
<evidence type="ECO:0000259" key="4">
    <source>
        <dbReference type="PROSITE" id="PS50158"/>
    </source>
</evidence>
<evidence type="ECO:0000256" key="3">
    <source>
        <dbReference type="SAM" id="MobiDB-lite"/>
    </source>
</evidence>
<dbReference type="InParanoid" id="A0A2H3DA11"/>
<sequence length="239" mass="26239">MVKAIWLGIPPSYANTITGSGINRAYEQAHGIRRDDKRPQENPNQKQITTTSSNKNNAAGGTTSYLSGNQSGTKGWGAGAKTTTVKTKTYRGAGELMQINWKKYMSEGQCFNCDEKGHISKNCPKPRKQMDLNTGVPPSRVGRSDASFIQTDILPMHSDIPLSSRAGQHPVSESTNRYDILRDMTDTDKPTDTSSKHGITVGPHTNEHDDQTGEGKLLITSECSRRQVTHHSDTQHNSD</sequence>
<keyword evidence="2" id="KW-0862">Zinc</keyword>
<reference evidence="6" key="1">
    <citation type="journal article" date="2017" name="Nat. Ecol. Evol.">
        <title>Genome expansion and lineage-specific genetic innovations in the forest pathogenic fungi Armillaria.</title>
        <authorList>
            <person name="Sipos G."/>
            <person name="Prasanna A.N."/>
            <person name="Walter M.C."/>
            <person name="O'Connor E."/>
            <person name="Balint B."/>
            <person name="Krizsan K."/>
            <person name="Kiss B."/>
            <person name="Hess J."/>
            <person name="Varga T."/>
            <person name="Slot J."/>
            <person name="Riley R."/>
            <person name="Boka B."/>
            <person name="Rigling D."/>
            <person name="Barry K."/>
            <person name="Lee J."/>
            <person name="Mihaltcheva S."/>
            <person name="LaButti K."/>
            <person name="Lipzen A."/>
            <person name="Waldron R."/>
            <person name="Moloney N.M."/>
            <person name="Sperisen C."/>
            <person name="Kredics L."/>
            <person name="Vagvoelgyi C."/>
            <person name="Patrignani A."/>
            <person name="Fitzpatrick D."/>
            <person name="Nagy I."/>
            <person name="Doyle S."/>
            <person name="Anderson J.B."/>
            <person name="Grigoriev I.V."/>
            <person name="Gueldener U."/>
            <person name="Muensterkoetter M."/>
            <person name="Nagy L.G."/>
        </authorList>
    </citation>
    <scope>NUCLEOTIDE SEQUENCE [LARGE SCALE GENOMIC DNA]</scope>
    <source>
        <strain evidence="6">Ar21-2</strain>
    </source>
</reference>
<dbReference type="GO" id="GO:0008270">
    <property type="term" value="F:zinc ion binding"/>
    <property type="evidence" value="ECO:0007669"/>
    <property type="project" value="UniProtKB-KW"/>
</dbReference>
<dbReference type="PROSITE" id="PS50158">
    <property type="entry name" value="ZF_CCHC"/>
    <property type="match status" value="1"/>
</dbReference>
<feature type="domain" description="CCHC-type" evidence="4">
    <location>
        <begin position="110"/>
        <end position="125"/>
    </location>
</feature>
<feature type="region of interest" description="Disordered" evidence="3">
    <location>
        <begin position="32"/>
        <end position="78"/>
    </location>
</feature>
<organism evidence="5 6">
    <name type="scientific">Armillaria gallica</name>
    <name type="common">Bulbous honey fungus</name>
    <name type="synonym">Armillaria bulbosa</name>
    <dbReference type="NCBI Taxonomy" id="47427"/>
    <lineage>
        <taxon>Eukaryota</taxon>
        <taxon>Fungi</taxon>
        <taxon>Dikarya</taxon>
        <taxon>Basidiomycota</taxon>
        <taxon>Agaricomycotina</taxon>
        <taxon>Agaricomycetes</taxon>
        <taxon>Agaricomycetidae</taxon>
        <taxon>Agaricales</taxon>
        <taxon>Marasmiineae</taxon>
        <taxon>Physalacriaceae</taxon>
        <taxon>Armillaria</taxon>
    </lineage>
</organism>
<dbReference type="InterPro" id="IPR036875">
    <property type="entry name" value="Znf_CCHC_sf"/>
</dbReference>
<gene>
    <name evidence="5" type="ORF">ARMGADRAFT_1087771</name>
</gene>
<keyword evidence="2" id="KW-0479">Metal-binding</keyword>
<dbReference type="OrthoDB" id="2527451at2759"/>
<feature type="region of interest" description="Disordered" evidence="3">
    <location>
        <begin position="122"/>
        <end position="143"/>
    </location>
</feature>
<evidence type="ECO:0000313" key="6">
    <source>
        <dbReference type="Proteomes" id="UP000217790"/>
    </source>
</evidence>
<evidence type="ECO:0000256" key="2">
    <source>
        <dbReference type="PROSITE-ProRule" id="PRU00047"/>
    </source>
</evidence>
<feature type="compositionally biased region" description="Basic and acidic residues" evidence="3">
    <location>
        <begin position="184"/>
        <end position="195"/>
    </location>
</feature>
<evidence type="ECO:0000313" key="5">
    <source>
        <dbReference type="EMBL" id="PBK85103.1"/>
    </source>
</evidence>